<proteinExistence type="predicted"/>
<feature type="region of interest" description="Disordered" evidence="1">
    <location>
        <begin position="205"/>
        <end position="235"/>
    </location>
</feature>
<name>A0A6A6W1U1_9PEZI</name>
<dbReference type="EMBL" id="ML996578">
    <property type="protein sequence ID" value="KAF2755011.1"/>
    <property type="molecule type" value="Genomic_DNA"/>
</dbReference>
<protein>
    <submittedName>
        <fullName evidence="2">Uncharacterized protein</fullName>
    </submittedName>
</protein>
<keyword evidence="3" id="KW-1185">Reference proteome</keyword>
<organism evidence="2 3">
    <name type="scientific">Pseudovirgaria hyperparasitica</name>
    <dbReference type="NCBI Taxonomy" id="470096"/>
    <lineage>
        <taxon>Eukaryota</taxon>
        <taxon>Fungi</taxon>
        <taxon>Dikarya</taxon>
        <taxon>Ascomycota</taxon>
        <taxon>Pezizomycotina</taxon>
        <taxon>Dothideomycetes</taxon>
        <taxon>Dothideomycetes incertae sedis</taxon>
        <taxon>Acrospermales</taxon>
        <taxon>Acrospermaceae</taxon>
        <taxon>Pseudovirgaria</taxon>
    </lineage>
</organism>
<feature type="region of interest" description="Disordered" evidence="1">
    <location>
        <begin position="28"/>
        <end position="67"/>
    </location>
</feature>
<dbReference type="RefSeq" id="XP_033597462.1">
    <property type="nucleotide sequence ID" value="XM_033739061.1"/>
</dbReference>
<gene>
    <name evidence="2" type="ORF">EJ05DRAFT_118927</name>
</gene>
<dbReference type="GeneID" id="54480115"/>
<evidence type="ECO:0000256" key="1">
    <source>
        <dbReference type="SAM" id="MobiDB-lite"/>
    </source>
</evidence>
<dbReference type="PANTHER" id="PTHR42085">
    <property type="entry name" value="F-BOX DOMAIN-CONTAINING PROTEIN"/>
    <property type="match status" value="1"/>
</dbReference>
<sequence length="235" mass="25678">MISVTTTKSKRRPSFRDFIIRVRDFKASVSSEGALRSSKPRQGSSSSSEGESARHTRDNVGTKHHEPVVFDTSIARDPLLLKLAVVIHRPPTMSHGVSAGGLKQHIWSSSYITTSVADPPLPPFRLLDLPGELRNQIYENICILPDPINVGKMPRSTAQGRPQTILPSSETVRNVLRFLATNIQINAEALPIFYGRNTWEVAHNATTEHSPSPPCTTTTTEPTCAPSQPSGPSPI</sequence>
<evidence type="ECO:0000313" key="3">
    <source>
        <dbReference type="Proteomes" id="UP000799437"/>
    </source>
</evidence>
<dbReference type="OrthoDB" id="62952at2759"/>
<reference evidence="2" key="1">
    <citation type="journal article" date="2020" name="Stud. Mycol.">
        <title>101 Dothideomycetes genomes: a test case for predicting lifestyles and emergence of pathogens.</title>
        <authorList>
            <person name="Haridas S."/>
            <person name="Albert R."/>
            <person name="Binder M."/>
            <person name="Bloem J."/>
            <person name="Labutti K."/>
            <person name="Salamov A."/>
            <person name="Andreopoulos B."/>
            <person name="Baker S."/>
            <person name="Barry K."/>
            <person name="Bills G."/>
            <person name="Bluhm B."/>
            <person name="Cannon C."/>
            <person name="Castanera R."/>
            <person name="Culley D."/>
            <person name="Daum C."/>
            <person name="Ezra D."/>
            <person name="Gonzalez J."/>
            <person name="Henrissat B."/>
            <person name="Kuo A."/>
            <person name="Liang C."/>
            <person name="Lipzen A."/>
            <person name="Lutzoni F."/>
            <person name="Magnuson J."/>
            <person name="Mondo S."/>
            <person name="Nolan M."/>
            <person name="Ohm R."/>
            <person name="Pangilinan J."/>
            <person name="Park H.-J."/>
            <person name="Ramirez L."/>
            <person name="Alfaro M."/>
            <person name="Sun H."/>
            <person name="Tritt A."/>
            <person name="Yoshinaga Y."/>
            <person name="Zwiers L.-H."/>
            <person name="Turgeon B."/>
            <person name="Goodwin S."/>
            <person name="Spatafora J."/>
            <person name="Crous P."/>
            <person name="Grigoriev I."/>
        </authorList>
    </citation>
    <scope>NUCLEOTIDE SEQUENCE</scope>
    <source>
        <strain evidence="2">CBS 121739</strain>
    </source>
</reference>
<accession>A0A6A6W1U1</accession>
<dbReference type="PANTHER" id="PTHR42085:SF2">
    <property type="entry name" value="F-BOX DOMAIN-CONTAINING PROTEIN"/>
    <property type="match status" value="1"/>
</dbReference>
<dbReference type="InterPro" id="IPR038883">
    <property type="entry name" value="AN11006-like"/>
</dbReference>
<dbReference type="AlphaFoldDB" id="A0A6A6W1U1"/>
<evidence type="ECO:0000313" key="2">
    <source>
        <dbReference type="EMBL" id="KAF2755011.1"/>
    </source>
</evidence>
<dbReference type="Proteomes" id="UP000799437">
    <property type="component" value="Unassembled WGS sequence"/>
</dbReference>
<feature type="compositionally biased region" description="Low complexity" evidence="1">
    <location>
        <begin position="207"/>
        <end position="224"/>
    </location>
</feature>
<feature type="compositionally biased region" description="Basic and acidic residues" evidence="1">
    <location>
        <begin position="51"/>
        <end position="67"/>
    </location>
</feature>